<evidence type="ECO:0000256" key="6">
    <source>
        <dbReference type="ARBA" id="ARBA00022963"/>
    </source>
</evidence>
<dbReference type="eggNOG" id="ENOG502SEJN">
    <property type="taxonomic scope" value="Eukaryota"/>
</dbReference>
<dbReference type="GO" id="GO:0009507">
    <property type="term" value="C:chloroplast"/>
    <property type="evidence" value="ECO:0007669"/>
    <property type="project" value="UniProtKB-SubCell"/>
</dbReference>
<keyword evidence="7" id="KW-0443">Lipid metabolism</keyword>
<dbReference type="GO" id="GO:0016042">
    <property type="term" value="P:lipid catabolic process"/>
    <property type="evidence" value="ECO:0007669"/>
    <property type="project" value="UniProtKB-KW"/>
</dbReference>
<evidence type="ECO:0000256" key="3">
    <source>
        <dbReference type="ARBA" id="ARBA00022640"/>
    </source>
</evidence>
<evidence type="ECO:0000256" key="2">
    <source>
        <dbReference type="ARBA" id="ARBA00022528"/>
    </source>
</evidence>
<dbReference type="PANTHER" id="PTHR31403">
    <property type="entry name" value="PHOSPHOLIPASE A1-IBETA2, CHLOROPLASTIC"/>
    <property type="match status" value="1"/>
</dbReference>
<organism evidence="9 10">
    <name type="scientific">Thalassiosira oceanica</name>
    <name type="common">Marine diatom</name>
    <dbReference type="NCBI Taxonomy" id="159749"/>
    <lineage>
        <taxon>Eukaryota</taxon>
        <taxon>Sar</taxon>
        <taxon>Stramenopiles</taxon>
        <taxon>Ochrophyta</taxon>
        <taxon>Bacillariophyta</taxon>
        <taxon>Coscinodiscophyceae</taxon>
        <taxon>Thalassiosirophycidae</taxon>
        <taxon>Thalassiosirales</taxon>
        <taxon>Thalassiosiraceae</taxon>
        <taxon>Thalassiosira</taxon>
    </lineage>
</organism>
<dbReference type="Gene3D" id="3.40.50.1820">
    <property type="entry name" value="alpha/beta hydrolase"/>
    <property type="match status" value="2"/>
</dbReference>
<dbReference type="GO" id="GO:0004620">
    <property type="term" value="F:phospholipase activity"/>
    <property type="evidence" value="ECO:0007669"/>
    <property type="project" value="UniProtKB-ARBA"/>
</dbReference>
<dbReference type="AlphaFoldDB" id="K0R3R5"/>
<dbReference type="PANTHER" id="PTHR31403:SF7">
    <property type="entry name" value="PHOSPHOLIPASE A1-IGAMMA3, CHLOROPLASTIC"/>
    <property type="match status" value="1"/>
</dbReference>
<accession>K0R3R5</accession>
<keyword evidence="10" id="KW-1185">Reference proteome</keyword>
<evidence type="ECO:0000313" key="9">
    <source>
        <dbReference type="EMBL" id="EJK47583.1"/>
    </source>
</evidence>
<reference evidence="9 10" key="1">
    <citation type="journal article" date="2012" name="Genome Biol.">
        <title>Genome and low-iron response of an oceanic diatom adapted to chronic iron limitation.</title>
        <authorList>
            <person name="Lommer M."/>
            <person name="Specht M."/>
            <person name="Roy A.S."/>
            <person name="Kraemer L."/>
            <person name="Andreson R."/>
            <person name="Gutowska M.A."/>
            <person name="Wolf J."/>
            <person name="Bergner S.V."/>
            <person name="Schilhabel M.B."/>
            <person name="Klostermeier U.C."/>
            <person name="Beiko R.G."/>
            <person name="Rosenstiel P."/>
            <person name="Hippler M."/>
            <person name="Laroche J."/>
        </authorList>
    </citation>
    <scope>NUCLEOTIDE SEQUENCE [LARGE SCALE GENOMIC DNA]</scope>
    <source>
        <strain evidence="9 10">CCMP1005</strain>
    </source>
</reference>
<dbReference type="InterPro" id="IPR029058">
    <property type="entry name" value="AB_hydrolase_fold"/>
</dbReference>
<keyword evidence="2" id="KW-0150">Chloroplast</keyword>
<feature type="domain" description="Fungal lipase-type" evidence="8">
    <location>
        <begin position="311"/>
        <end position="354"/>
    </location>
</feature>
<protein>
    <recommendedName>
        <fullName evidence="8">Fungal lipase-type domain-containing protein</fullName>
    </recommendedName>
</protein>
<sequence length="463" mass="50651">MGVGLTYDTSLGGDADKLGSKAEMFFGFIRRVMSQIPYVGTTSSPGNLLYATACSMVVANMFLPSSLFRPSPKRERFEAEEVSAEREKKIMGSDKRLKFGRGAIYKGRYTPVFCIELACWLLEASWQAYYSTQFSVINVSIGAKAVLRATPLARQTLACVHKGFLTSYNSVRHELIEAIVAVLKRQLDNVVASNRNSSPGEPLTLPKIYLTGHSLGGFVVDIHSSRSSTLPSYSDAGGCLAQILALDLASNCEINIHQPISEGTIVEGLGVPACTSKDSFSVHSMEEEASRIWLGESLAQSRNTPTKLMRLRPALAVYTYGQPRVGNLAFKTVYKSRVPHTFRVITEGDAITSILTVGKGFSGIYRHAGLEVLLEDGCTGNILVGPTVVETLLRFTKVRTSMTAHFMDRYRESLESALSGAELKEYYSGHGGKVTHERNRIGLLHQGTSALPSWVTNVKRSRS</sequence>
<dbReference type="Proteomes" id="UP000266841">
    <property type="component" value="Unassembled WGS sequence"/>
</dbReference>
<keyword evidence="4" id="KW-0378">Hydrolase</keyword>
<dbReference type="OrthoDB" id="48776at2759"/>
<comment type="subcellular location">
    <subcellularLocation>
        <location evidence="1">Plastid</location>
        <location evidence="1">Chloroplast</location>
    </subcellularLocation>
</comment>
<proteinExistence type="predicted"/>
<evidence type="ECO:0000259" key="8">
    <source>
        <dbReference type="Pfam" id="PF01764"/>
    </source>
</evidence>
<evidence type="ECO:0000256" key="4">
    <source>
        <dbReference type="ARBA" id="ARBA00022801"/>
    </source>
</evidence>
<evidence type="ECO:0000256" key="5">
    <source>
        <dbReference type="ARBA" id="ARBA00022946"/>
    </source>
</evidence>
<evidence type="ECO:0000256" key="1">
    <source>
        <dbReference type="ARBA" id="ARBA00004229"/>
    </source>
</evidence>
<name>K0R3R5_THAOC</name>
<keyword evidence="6" id="KW-0442">Lipid degradation</keyword>
<dbReference type="Pfam" id="PF01764">
    <property type="entry name" value="Lipase_3"/>
    <property type="match status" value="1"/>
</dbReference>
<dbReference type="InterPro" id="IPR002921">
    <property type="entry name" value="Fungal_lipase-type"/>
</dbReference>
<dbReference type="SUPFAM" id="SSF53474">
    <property type="entry name" value="alpha/beta-Hydrolases"/>
    <property type="match status" value="1"/>
</dbReference>
<evidence type="ECO:0000256" key="7">
    <source>
        <dbReference type="ARBA" id="ARBA00023098"/>
    </source>
</evidence>
<evidence type="ECO:0000313" key="10">
    <source>
        <dbReference type="Proteomes" id="UP000266841"/>
    </source>
</evidence>
<keyword evidence="5" id="KW-0809">Transit peptide</keyword>
<dbReference type="EMBL" id="AGNL01046821">
    <property type="protein sequence ID" value="EJK47583.1"/>
    <property type="molecule type" value="Genomic_DNA"/>
</dbReference>
<keyword evidence="3" id="KW-0934">Plastid</keyword>
<gene>
    <name evidence="9" type="ORF">THAOC_33688</name>
</gene>
<comment type="caution">
    <text evidence="9">The sequence shown here is derived from an EMBL/GenBank/DDBJ whole genome shotgun (WGS) entry which is preliminary data.</text>
</comment>